<protein>
    <submittedName>
        <fullName evidence="1">Uncharacterized protein</fullName>
    </submittedName>
</protein>
<keyword evidence="2" id="KW-1185">Reference proteome</keyword>
<dbReference type="RefSeq" id="WP_208833017.1">
    <property type="nucleotide sequence ID" value="NZ_CP072110.1"/>
</dbReference>
<dbReference type="KEGG" id="psym:J1N51_05910"/>
<reference evidence="1" key="1">
    <citation type="submission" date="2021-03" db="EMBL/GenBank/DDBJ databases">
        <title>Description of Psychrosphaera ytuae sp. nov. isolated from deep sea sediment of South China Sea.</title>
        <authorList>
            <person name="Zhang J."/>
            <person name="Xu X.-D."/>
        </authorList>
    </citation>
    <scope>NUCLEOTIDE SEQUENCE</scope>
    <source>
        <strain evidence="1">MTZ26</strain>
    </source>
</reference>
<proteinExistence type="predicted"/>
<dbReference type="Proteomes" id="UP000682739">
    <property type="component" value="Chromosome"/>
</dbReference>
<name>A0A975DD60_9GAMM</name>
<dbReference type="EMBL" id="CP072110">
    <property type="protein sequence ID" value="QTH64982.1"/>
    <property type="molecule type" value="Genomic_DNA"/>
</dbReference>
<evidence type="ECO:0000313" key="1">
    <source>
        <dbReference type="EMBL" id="QTH64982.1"/>
    </source>
</evidence>
<gene>
    <name evidence="1" type="ORF">J1N51_05910</name>
</gene>
<sequence>MLVALLTVNIHAGYIDSFHIKRVVSPNPQNNDEPIVTLSHRESKLEFQTIERKGLYYDVKVVNQDKVLFEDTAPYSHLVMSSLGTAALIVNTDIENSTKRFTVLVNNQRYLMLEEYPAQSLIDYYDPYMVYRVSDDGMSILMGRIKEDEGLVEAKTCDVTVTNPKCSEVKVEPGYFLSGVALLDKNRVIVLSSSTQVNESDGQRQYSLSSVIQMFEGDSLLWEHSLGNSTEYKWESATINSYKKELVVYSHNHIEIRDIETGNLVWNLNKKETDHKINSMYDVYLEEGKIIVPFADGTGLYRRTLTN</sequence>
<evidence type="ECO:0000313" key="2">
    <source>
        <dbReference type="Proteomes" id="UP000682739"/>
    </source>
</evidence>
<accession>A0A975DD60</accession>
<dbReference type="AlphaFoldDB" id="A0A975DD60"/>
<organism evidence="1 2">
    <name type="scientific">Psychrosphaera ytuae</name>
    <dbReference type="NCBI Taxonomy" id="2820710"/>
    <lineage>
        <taxon>Bacteria</taxon>
        <taxon>Pseudomonadati</taxon>
        <taxon>Pseudomonadota</taxon>
        <taxon>Gammaproteobacteria</taxon>
        <taxon>Alteromonadales</taxon>
        <taxon>Pseudoalteromonadaceae</taxon>
        <taxon>Psychrosphaera</taxon>
    </lineage>
</organism>